<dbReference type="EMBL" id="JAHYIQ010000001">
    <property type="protein sequence ID" value="KAK1135903.1"/>
    <property type="molecule type" value="Genomic_DNA"/>
</dbReference>
<gene>
    <name evidence="2" type="ORF">K0M31_000475</name>
</gene>
<proteinExistence type="predicted"/>
<evidence type="ECO:0000313" key="2">
    <source>
        <dbReference type="EMBL" id="KAK1135903.1"/>
    </source>
</evidence>
<name>A0AA40KWV7_9HYME</name>
<feature type="non-terminal residue" evidence="2">
    <location>
        <position position="1"/>
    </location>
</feature>
<feature type="region of interest" description="Disordered" evidence="1">
    <location>
        <begin position="23"/>
        <end position="51"/>
    </location>
</feature>
<evidence type="ECO:0000256" key="1">
    <source>
        <dbReference type="SAM" id="MobiDB-lite"/>
    </source>
</evidence>
<evidence type="ECO:0000313" key="3">
    <source>
        <dbReference type="Proteomes" id="UP001177670"/>
    </source>
</evidence>
<comment type="caution">
    <text evidence="2">The sequence shown here is derived from an EMBL/GenBank/DDBJ whole genome shotgun (WGS) entry which is preliminary data.</text>
</comment>
<protein>
    <submittedName>
        <fullName evidence="2">Uncharacterized protein</fullName>
    </submittedName>
</protein>
<organism evidence="2 3">
    <name type="scientific">Melipona bicolor</name>
    <dbReference type="NCBI Taxonomy" id="60889"/>
    <lineage>
        <taxon>Eukaryota</taxon>
        <taxon>Metazoa</taxon>
        <taxon>Ecdysozoa</taxon>
        <taxon>Arthropoda</taxon>
        <taxon>Hexapoda</taxon>
        <taxon>Insecta</taxon>
        <taxon>Pterygota</taxon>
        <taxon>Neoptera</taxon>
        <taxon>Endopterygota</taxon>
        <taxon>Hymenoptera</taxon>
        <taxon>Apocrita</taxon>
        <taxon>Aculeata</taxon>
        <taxon>Apoidea</taxon>
        <taxon>Anthophila</taxon>
        <taxon>Apidae</taxon>
        <taxon>Melipona</taxon>
    </lineage>
</organism>
<reference evidence="2" key="1">
    <citation type="submission" date="2021-10" db="EMBL/GenBank/DDBJ databases">
        <title>Melipona bicolor Genome sequencing and assembly.</title>
        <authorList>
            <person name="Araujo N.S."/>
            <person name="Arias M.C."/>
        </authorList>
    </citation>
    <scope>NUCLEOTIDE SEQUENCE</scope>
    <source>
        <strain evidence="2">USP_2M_L1-L4_2017</strain>
        <tissue evidence="2">Whole body</tissue>
    </source>
</reference>
<keyword evidence="3" id="KW-1185">Reference proteome</keyword>
<accession>A0AA40KWV7</accession>
<dbReference type="AlphaFoldDB" id="A0AA40KWV7"/>
<dbReference type="Proteomes" id="UP001177670">
    <property type="component" value="Unassembled WGS sequence"/>
</dbReference>
<sequence>ESVVFAYNGKLAVEYLRGGLHPHLGLEHHHHATNTDASPDPSPANPDQYLL</sequence>